<sequence length="882" mass="97571">MRTDSPPVIRLEDYRPTDYLIDTVDLDFNLDPNVTKVTALLSLRPNPLGRPNAPLVLDGDELLLNDLRLDGTPLDANAYTASPQGLTLHAPPQRPFELRIETSVNPTANTKLMGLFRSNGIYCTQCEAEGFRRITYFLDRPDVLSVYTTRIEAAVEEAPLLLGNGNRADAGLMPGTGRHFVVWHDPHPKPAYLFAIVGGRLDTVSEVYTTQSGRRVDIAIHVEQGKRERATYALDALARSMRWDERVFGREYDLDVFNVVAVSDFNMGAMENKGLNIFNDKYVLASQDTATDSDYANIEAVIAHEYFHNWTGNRITCRDWFQLCLKEGLTVFRDHEFSADERSRPVKRIADVRTLRAAQFVEDAGPLAHPVRPNRYREINNFYTATVYEKGAEVVRMLKTMLGDDVFRKGMDLYFERFDGTAATIEDFLSCFAEASGRSLDHFSEWYAQAGTPILTASGFYDEVSRTYRLDLRQSTPPTPGQPEKKPLVMPIAMGLVGEGGRDLPLVTDNDVALHDGVLIFDEAATSVTFHNVTEKPVPSLLRGFSAPVRYDIDLSDDELLVLFSADSDPFNQWQAVQTVLIRQLIKGTEAVKTGRSLPPSDRLVRALAEFTAATAEQDAAFAAQVLTLPTESDIAREIGRDVDPDAILSARRAMKRQLSEALLPTLERLHIKLASSDAFSPDASSAGRRALRNAGLDLIAAADPERGEQLAAERYAAADNMTDRMAALATLALIPGAGREDALADFAARFAHDPLIMDKWLALQAMIPEPQTLDRVKGLMQHPIFTLTNPNRARALIGSFAMGNPTQFNRIDGAGFDLLADVVLKLDPLNPQVAARLLTAFRTWRMLEPGRRLKAEAALKRVAAAGNLSPDVTDIAARSLG</sequence>
<accession>A0A916XI11</accession>
<dbReference type="InterPro" id="IPR001930">
    <property type="entry name" value="Peptidase_M1"/>
</dbReference>
<protein>
    <recommendedName>
        <fullName evidence="5 12">Aminopeptidase N</fullName>
        <ecNumber evidence="4 12">3.4.11.2</ecNumber>
    </recommendedName>
</protein>
<keyword evidence="18" id="KW-1185">Reference proteome</keyword>
<dbReference type="Pfam" id="PF01433">
    <property type="entry name" value="Peptidase_M1"/>
    <property type="match status" value="1"/>
</dbReference>
<keyword evidence="10" id="KW-0862">Zinc</keyword>
<evidence type="ECO:0000256" key="3">
    <source>
        <dbReference type="ARBA" id="ARBA00010136"/>
    </source>
</evidence>
<dbReference type="InterPro" id="IPR038438">
    <property type="entry name" value="PepN_Ig-like_sf"/>
</dbReference>
<dbReference type="PRINTS" id="PR00756">
    <property type="entry name" value="ALADIPTASE"/>
</dbReference>
<dbReference type="EC" id="3.4.11.2" evidence="4 12"/>
<evidence type="ECO:0000259" key="14">
    <source>
        <dbReference type="Pfam" id="PF11940"/>
    </source>
</evidence>
<organism evidence="17 18">
    <name type="scientific">Chelatococcus reniformis</name>
    <dbReference type="NCBI Taxonomy" id="1494448"/>
    <lineage>
        <taxon>Bacteria</taxon>
        <taxon>Pseudomonadati</taxon>
        <taxon>Pseudomonadota</taxon>
        <taxon>Alphaproteobacteria</taxon>
        <taxon>Hyphomicrobiales</taxon>
        <taxon>Chelatococcaceae</taxon>
        <taxon>Chelatococcus</taxon>
    </lineage>
</organism>
<dbReference type="Pfam" id="PF17432">
    <property type="entry name" value="DUF3458_C"/>
    <property type="match status" value="1"/>
</dbReference>
<dbReference type="InterPro" id="IPR012779">
    <property type="entry name" value="Peptidase_M1_pepN"/>
</dbReference>
<dbReference type="InterPro" id="IPR035414">
    <property type="entry name" value="Peptidase_M1_pepN_Ig-like"/>
</dbReference>
<keyword evidence="8" id="KW-0479">Metal-binding</keyword>
<keyword evidence="6 17" id="KW-0031">Aminopeptidase</keyword>
<dbReference type="CDD" id="cd09600">
    <property type="entry name" value="M1_APN"/>
    <property type="match status" value="1"/>
</dbReference>
<dbReference type="Pfam" id="PF11940">
    <property type="entry name" value="DUF3458"/>
    <property type="match status" value="1"/>
</dbReference>
<dbReference type="Pfam" id="PF17900">
    <property type="entry name" value="Peptidase_M1_N"/>
    <property type="match status" value="1"/>
</dbReference>
<dbReference type="GO" id="GO:0008237">
    <property type="term" value="F:metallopeptidase activity"/>
    <property type="evidence" value="ECO:0007669"/>
    <property type="project" value="UniProtKB-UniRule"/>
</dbReference>
<feature type="domain" description="Peptidase M1 alanyl aminopeptidase C-terminal" evidence="15">
    <location>
        <begin position="557"/>
        <end position="881"/>
    </location>
</feature>
<dbReference type="PANTHER" id="PTHR46322:SF1">
    <property type="entry name" value="PUROMYCIN-SENSITIVE AMINOPEPTIDASE"/>
    <property type="match status" value="1"/>
</dbReference>
<evidence type="ECO:0000313" key="17">
    <source>
        <dbReference type="EMBL" id="GGC73486.1"/>
    </source>
</evidence>
<dbReference type="SUPFAM" id="SSF55486">
    <property type="entry name" value="Metalloproteases ('zincins'), catalytic domain"/>
    <property type="match status" value="1"/>
</dbReference>
<dbReference type="InterPro" id="IPR037144">
    <property type="entry name" value="Peptidase_M1_pepN_C_sf"/>
</dbReference>
<dbReference type="Gene3D" id="1.25.50.10">
    <property type="entry name" value="Peptidase M1, alanyl aminopeptidase, C-terminal domain"/>
    <property type="match status" value="1"/>
</dbReference>
<evidence type="ECO:0000256" key="5">
    <source>
        <dbReference type="ARBA" id="ARBA00015611"/>
    </source>
</evidence>
<evidence type="ECO:0000259" key="13">
    <source>
        <dbReference type="Pfam" id="PF01433"/>
    </source>
</evidence>
<reference evidence="17" key="2">
    <citation type="submission" date="2020-09" db="EMBL/GenBank/DDBJ databases">
        <authorList>
            <person name="Sun Q."/>
            <person name="Zhou Y."/>
        </authorList>
    </citation>
    <scope>NUCLEOTIDE SEQUENCE</scope>
    <source>
        <strain evidence="17">CGMCC 1.12919</strain>
    </source>
</reference>
<dbReference type="InterPro" id="IPR027268">
    <property type="entry name" value="Peptidase_M4/M1_CTD_sf"/>
</dbReference>
<proteinExistence type="inferred from homology"/>
<evidence type="ECO:0000256" key="6">
    <source>
        <dbReference type="ARBA" id="ARBA00022438"/>
    </source>
</evidence>
<dbReference type="PANTHER" id="PTHR46322">
    <property type="entry name" value="PUROMYCIN-SENSITIVE AMINOPEPTIDASE"/>
    <property type="match status" value="1"/>
</dbReference>
<evidence type="ECO:0000256" key="8">
    <source>
        <dbReference type="ARBA" id="ARBA00022723"/>
    </source>
</evidence>
<evidence type="ECO:0000256" key="9">
    <source>
        <dbReference type="ARBA" id="ARBA00022801"/>
    </source>
</evidence>
<gene>
    <name evidence="17" type="ORF">GCM10010994_34860</name>
</gene>
<dbReference type="FunFam" id="2.60.40.1840:FF:000001">
    <property type="entry name" value="Aminopeptidase N"/>
    <property type="match status" value="1"/>
</dbReference>
<dbReference type="GO" id="GO:0016285">
    <property type="term" value="F:alanyl aminopeptidase activity"/>
    <property type="evidence" value="ECO:0007669"/>
    <property type="project" value="UniProtKB-EC"/>
</dbReference>
<evidence type="ECO:0000256" key="11">
    <source>
        <dbReference type="ARBA" id="ARBA00023049"/>
    </source>
</evidence>
<dbReference type="GO" id="GO:0006508">
    <property type="term" value="P:proteolysis"/>
    <property type="evidence" value="ECO:0007669"/>
    <property type="project" value="UniProtKB-UniRule"/>
</dbReference>
<dbReference type="GO" id="GO:0008270">
    <property type="term" value="F:zinc ion binding"/>
    <property type="evidence" value="ECO:0007669"/>
    <property type="project" value="InterPro"/>
</dbReference>
<feature type="domain" description="Peptidase M1 membrane alanine aminopeptidase" evidence="13">
    <location>
        <begin position="232"/>
        <end position="445"/>
    </location>
</feature>
<comment type="similarity">
    <text evidence="3">Belongs to the peptidase M1 family.</text>
</comment>
<dbReference type="FunFam" id="3.30.2010.30:FF:000002">
    <property type="entry name" value="Putative aminopeptidase N"/>
    <property type="match status" value="1"/>
</dbReference>
<dbReference type="Gene3D" id="1.10.390.10">
    <property type="entry name" value="Neutral Protease Domain 2"/>
    <property type="match status" value="1"/>
</dbReference>
<keyword evidence="11" id="KW-0482">Metalloprotease</keyword>
<keyword evidence="7" id="KW-0645">Protease</keyword>
<dbReference type="InterPro" id="IPR014782">
    <property type="entry name" value="Peptidase_M1_dom"/>
</dbReference>
<evidence type="ECO:0000256" key="7">
    <source>
        <dbReference type="ARBA" id="ARBA00022670"/>
    </source>
</evidence>
<dbReference type="AlphaFoldDB" id="A0A916XI11"/>
<evidence type="ECO:0000256" key="12">
    <source>
        <dbReference type="NCBIfam" id="TIGR02414"/>
    </source>
</evidence>
<evidence type="ECO:0000256" key="2">
    <source>
        <dbReference type="ARBA" id="ARBA00001947"/>
    </source>
</evidence>
<dbReference type="Gene3D" id="2.60.40.1840">
    <property type="match status" value="1"/>
</dbReference>
<reference evidence="17" key="1">
    <citation type="journal article" date="2014" name="Int. J. Syst. Evol. Microbiol.">
        <title>Complete genome sequence of Corynebacterium casei LMG S-19264T (=DSM 44701T), isolated from a smear-ripened cheese.</title>
        <authorList>
            <consortium name="US DOE Joint Genome Institute (JGI-PGF)"/>
            <person name="Walter F."/>
            <person name="Albersmeier A."/>
            <person name="Kalinowski J."/>
            <person name="Ruckert C."/>
        </authorList>
    </citation>
    <scope>NUCLEOTIDE SEQUENCE</scope>
    <source>
        <strain evidence="17">CGMCC 1.12919</strain>
    </source>
</reference>
<evidence type="ECO:0000259" key="16">
    <source>
        <dbReference type="Pfam" id="PF17900"/>
    </source>
</evidence>
<feature type="domain" description="Peptidase M1 alanyl aminopeptidase Ig-like fold" evidence="14">
    <location>
        <begin position="451"/>
        <end position="552"/>
    </location>
</feature>
<keyword evidence="9" id="KW-0378">Hydrolase</keyword>
<evidence type="ECO:0000313" key="18">
    <source>
        <dbReference type="Proteomes" id="UP000637002"/>
    </source>
</evidence>
<comment type="catalytic activity">
    <reaction evidence="1">
        <text>Release of an N-terminal amino acid, Xaa-|-Yaa- from a peptide, amide or arylamide. Xaa is preferably Ala, but may be most amino acids including Pro (slow action). When a terminal hydrophobic residue is followed by a prolyl residue, the two may be released as an intact Xaa-Pro dipeptide.</text>
        <dbReference type="EC" id="3.4.11.2"/>
    </reaction>
</comment>
<dbReference type="RefSeq" id="WP_188610461.1">
    <property type="nucleotide sequence ID" value="NZ_BMGG01000006.1"/>
</dbReference>
<dbReference type="InterPro" id="IPR042097">
    <property type="entry name" value="Aminopeptidase_N-like_N_sf"/>
</dbReference>
<dbReference type="Gene3D" id="3.30.2010.30">
    <property type="match status" value="1"/>
</dbReference>
<evidence type="ECO:0000256" key="4">
    <source>
        <dbReference type="ARBA" id="ARBA00012564"/>
    </source>
</evidence>
<dbReference type="InterPro" id="IPR045357">
    <property type="entry name" value="Aminopeptidase_N-like_N"/>
</dbReference>
<dbReference type="InterPro" id="IPR024601">
    <property type="entry name" value="Peptidase_M1_pepN_C"/>
</dbReference>
<feature type="domain" description="Aminopeptidase N-like N-terminal" evidence="16">
    <location>
        <begin position="51"/>
        <end position="193"/>
    </location>
</feature>
<comment type="caution">
    <text evidence="17">The sequence shown here is derived from an EMBL/GenBank/DDBJ whole genome shotgun (WGS) entry which is preliminary data.</text>
</comment>
<evidence type="ECO:0000256" key="10">
    <source>
        <dbReference type="ARBA" id="ARBA00022833"/>
    </source>
</evidence>
<dbReference type="NCBIfam" id="TIGR02414">
    <property type="entry name" value="pepN_proteo"/>
    <property type="match status" value="1"/>
</dbReference>
<evidence type="ECO:0000259" key="15">
    <source>
        <dbReference type="Pfam" id="PF17432"/>
    </source>
</evidence>
<dbReference type="Proteomes" id="UP000637002">
    <property type="component" value="Unassembled WGS sequence"/>
</dbReference>
<evidence type="ECO:0000256" key="1">
    <source>
        <dbReference type="ARBA" id="ARBA00000098"/>
    </source>
</evidence>
<dbReference type="SUPFAM" id="SSF63737">
    <property type="entry name" value="Leukotriene A4 hydrolase N-terminal domain"/>
    <property type="match status" value="1"/>
</dbReference>
<comment type="cofactor">
    <cofactor evidence="2">
        <name>Zn(2+)</name>
        <dbReference type="ChEBI" id="CHEBI:29105"/>
    </cofactor>
</comment>
<name>A0A916XI11_9HYPH</name>
<dbReference type="EMBL" id="BMGG01000006">
    <property type="protein sequence ID" value="GGC73486.1"/>
    <property type="molecule type" value="Genomic_DNA"/>
</dbReference>
<dbReference type="Gene3D" id="2.60.40.1730">
    <property type="entry name" value="tricorn interacting facor f3 domain"/>
    <property type="match status" value="1"/>
</dbReference>